<dbReference type="EMBL" id="JELW01000013">
    <property type="protein sequence ID" value="EXV00315.1"/>
    <property type="molecule type" value="Genomic_DNA"/>
</dbReference>
<evidence type="ECO:0000313" key="1">
    <source>
        <dbReference type="EMBL" id="EXV00315.1"/>
    </source>
</evidence>
<sequence length="320" mass="36534">MQGSKILSVINPILARRVPSFFSRYPAAISVAAISVENAVRRVGSQACEPNSREQRRALIRHSNPHGDPFAICHCSADPERLVLLASIIEVMWIHDDVTEELDHITACHEHGKLSEVLHVQIDPEAYQPENARQGALARLLRKAVDLDPGQAPKMVETLQSYLATFDSRDDDFDHMDEYMPYRIGNCGYWISSYFIRWGMGMTLSAADYESIRQYDTAMGNVLGLTNDYFSWNVEKDQPTDRIRNAVRVLMKQYKVTWKAAKDMLLGMIIEEEARAARLKERRLMQPVSEEIATYFEAIELYVGGSCYWHATAPRYQVIE</sequence>
<name>A0A014QZC0_9HYPO</name>
<dbReference type="HOGENOM" id="CLU_042677_1_0_1"/>
<accession>A0A014QZC0</accession>
<organism evidence="1 2">
    <name type="scientific">Metarhizium robertsii</name>
    <dbReference type="NCBI Taxonomy" id="568076"/>
    <lineage>
        <taxon>Eukaryota</taxon>
        <taxon>Fungi</taxon>
        <taxon>Dikarya</taxon>
        <taxon>Ascomycota</taxon>
        <taxon>Pezizomycotina</taxon>
        <taxon>Sordariomycetes</taxon>
        <taxon>Hypocreomycetidae</taxon>
        <taxon>Hypocreales</taxon>
        <taxon>Clavicipitaceae</taxon>
        <taxon>Metarhizium</taxon>
    </lineage>
</organism>
<gene>
    <name evidence="1" type="ORF">X797_006375</name>
</gene>
<dbReference type="Gene3D" id="1.10.600.10">
    <property type="entry name" value="Farnesyl Diphosphate Synthase"/>
    <property type="match status" value="1"/>
</dbReference>
<comment type="caution">
    <text evidence="1">The sequence shown here is derived from an EMBL/GenBank/DDBJ whole genome shotgun (WGS) entry which is preliminary data.</text>
</comment>
<evidence type="ECO:0000313" key="2">
    <source>
        <dbReference type="Proteomes" id="UP000030151"/>
    </source>
</evidence>
<dbReference type="SUPFAM" id="SSF48576">
    <property type="entry name" value="Terpenoid synthases"/>
    <property type="match status" value="1"/>
</dbReference>
<dbReference type="AlphaFoldDB" id="A0A014QZC0"/>
<reference evidence="1 2" key="1">
    <citation type="submission" date="2014-02" db="EMBL/GenBank/DDBJ databases">
        <title>The genome sequence of the entomopathogenic fungus Metarhizium robertsii ARSEF 2575.</title>
        <authorList>
            <person name="Giuliano Garisto Donzelli B."/>
            <person name="Roe B.A."/>
            <person name="Macmil S.L."/>
            <person name="Krasnoff S.B."/>
            <person name="Gibson D.M."/>
        </authorList>
    </citation>
    <scope>NUCLEOTIDE SEQUENCE [LARGE SCALE GENOMIC DNA]</scope>
    <source>
        <strain evidence="1 2">ARSEF 2575</strain>
    </source>
</reference>
<proteinExistence type="predicted"/>
<dbReference type="Proteomes" id="UP000030151">
    <property type="component" value="Unassembled WGS sequence"/>
</dbReference>
<dbReference type="Pfam" id="PF19086">
    <property type="entry name" value="Terpene_syn_C_2"/>
    <property type="match status" value="1"/>
</dbReference>
<dbReference type="InterPro" id="IPR008949">
    <property type="entry name" value="Isoprenoid_synthase_dom_sf"/>
</dbReference>
<protein>
    <submittedName>
        <fullName evidence="1">Terpene synthase</fullName>
    </submittedName>
</protein>